<evidence type="ECO:0000256" key="9">
    <source>
        <dbReference type="ARBA" id="ARBA00023316"/>
    </source>
</evidence>
<dbReference type="InterPro" id="IPR036565">
    <property type="entry name" value="Mur-like_cat_sf"/>
</dbReference>
<dbReference type="Gene3D" id="3.40.1190.10">
    <property type="entry name" value="Mur-like, catalytic domain"/>
    <property type="match status" value="1"/>
</dbReference>
<proteinExistence type="inferred from homology"/>
<comment type="catalytic activity">
    <reaction evidence="10 11">
        <text>D-alanyl-D-alanine + UDP-N-acetyl-alpha-D-muramoyl-L-alanyl-gamma-D-glutamyl-meso-2,6-diaminopimelate + ATP = UDP-N-acetyl-alpha-D-muramoyl-L-alanyl-gamma-D-glutamyl-meso-2,6-diaminopimeloyl-D-alanyl-D-alanine + ADP + phosphate + H(+)</text>
        <dbReference type="Rhea" id="RHEA:28374"/>
        <dbReference type="ChEBI" id="CHEBI:15378"/>
        <dbReference type="ChEBI" id="CHEBI:30616"/>
        <dbReference type="ChEBI" id="CHEBI:43474"/>
        <dbReference type="ChEBI" id="CHEBI:57822"/>
        <dbReference type="ChEBI" id="CHEBI:61386"/>
        <dbReference type="ChEBI" id="CHEBI:83905"/>
        <dbReference type="ChEBI" id="CHEBI:456216"/>
        <dbReference type="EC" id="6.3.2.10"/>
    </reaction>
</comment>
<dbReference type="NCBIfam" id="TIGR01143">
    <property type="entry name" value="murF"/>
    <property type="match status" value="1"/>
</dbReference>
<reference evidence="15 16" key="1">
    <citation type="submission" date="2020-03" db="EMBL/GenBank/DDBJ databases">
        <title>A novel species.</title>
        <authorList>
            <person name="Gao J."/>
        </authorList>
    </citation>
    <scope>NUCLEOTIDE SEQUENCE [LARGE SCALE GENOMIC DNA]</scope>
    <source>
        <strain evidence="15 16">QMT-12</strain>
    </source>
</reference>
<feature type="binding site" evidence="10">
    <location>
        <begin position="110"/>
        <end position="116"/>
    </location>
    <ligand>
        <name>ATP</name>
        <dbReference type="ChEBI" id="CHEBI:30616"/>
    </ligand>
</feature>
<dbReference type="EMBL" id="CP050177">
    <property type="protein sequence ID" value="QIQ05208.1"/>
    <property type="molecule type" value="Genomic_DNA"/>
</dbReference>
<comment type="pathway">
    <text evidence="10 11">Cell wall biogenesis; peptidoglycan biosynthesis.</text>
</comment>
<gene>
    <name evidence="10" type="primary">murF</name>
    <name evidence="15" type="ORF">HA039_25620</name>
</gene>
<dbReference type="InterPro" id="IPR013221">
    <property type="entry name" value="Mur_ligase_cen"/>
</dbReference>
<evidence type="ECO:0000259" key="14">
    <source>
        <dbReference type="Pfam" id="PF08245"/>
    </source>
</evidence>
<dbReference type="Proteomes" id="UP000501179">
    <property type="component" value="Chromosome"/>
</dbReference>
<keyword evidence="9 10" id="KW-0961">Cell wall biogenesis/degradation</keyword>
<dbReference type="PANTHER" id="PTHR43024:SF1">
    <property type="entry name" value="UDP-N-ACETYLMURAMOYL-TRIPEPTIDE--D-ALANYL-D-ALANINE LIGASE"/>
    <property type="match status" value="1"/>
</dbReference>
<dbReference type="InterPro" id="IPR036615">
    <property type="entry name" value="Mur_ligase_C_dom_sf"/>
</dbReference>
<evidence type="ECO:0000256" key="2">
    <source>
        <dbReference type="ARBA" id="ARBA00022598"/>
    </source>
</evidence>
<dbReference type="KEGG" id="slia:HA039_25620"/>
<dbReference type="GO" id="GO:0005524">
    <property type="term" value="F:ATP binding"/>
    <property type="evidence" value="ECO:0007669"/>
    <property type="project" value="UniProtKB-UniRule"/>
</dbReference>
<dbReference type="EC" id="6.3.2.10" evidence="10 11"/>
<name>A0A6G9H3U2_9ACTN</name>
<dbReference type="Gene3D" id="3.40.1390.10">
    <property type="entry name" value="MurE/MurF, N-terminal domain"/>
    <property type="match status" value="1"/>
</dbReference>
<comment type="function">
    <text evidence="10 11">Involved in cell wall formation. Catalyzes the final step in the synthesis of UDP-N-acetylmuramoyl-pentapeptide, the precursor of murein.</text>
</comment>
<dbReference type="GO" id="GO:0008360">
    <property type="term" value="P:regulation of cell shape"/>
    <property type="evidence" value="ECO:0007669"/>
    <property type="project" value="UniProtKB-KW"/>
</dbReference>
<keyword evidence="7 10" id="KW-0573">Peptidoglycan synthesis</keyword>
<feature type="domain" description="Mur ligase N-terminal catalytic" evidence="12">
    <location>
        <begin position="31"/>
        <end position="95"/>
    </location>
</feature>
<dbReference type="GO" id="GO:0005737">
    <property type="term" value="C:cytoplasm"/>
    <property type="evidence" value="ECO:0007669"/>
    <property type="project" value="UniProtKB-SubCell"/>
</dbReference>
<dbReference type="InterPro" id="IPR005863">
    <property type="entry name" value="UDP-N-AcMur_synth"/>
</dbReference>
<comment type="similarity">
    <text evidence="10">Belongs to the MurCDEF family. MurF subfamily.</text>
</comment>
<keyword evidence="8 10" id="KW-0131">Cell cycle</keyword>
<evidence type="ECO:0000256" key="11">
    <source>
        <dbReference type="RuleBase" id="RU004136"/>
    </source>
</evidence>
<evidence type="ECO:0000259" key="12">
    <source>
        <dbReference type="Pfam" id="PF01225"/>
    </source>
</evidence>
<sequence length="477" mass="50020">MIALSLNEIAAIVGGQSHDIPDPEVRVTGPVVIDSRTVEKGGLFAAFAGERVDGHDYARGAVEDGAVAVLATRPLPGVPVIVVDDVVQALGALARTVVERLGATAVALTGSAGKTSTKDLIAQLLRRRGPTVWPDGNLNNEIGLPLTALRAVEDTRYLVLEMGARYVGDIRYLTGLVPPRIGLVLNVGTAHIGEFGGRERIALAKGEMVESLPAAAEGGVAVLNADDPLVRAMSSRTRARVVLFGEADEADVQAENVRLTATGQAAFRLRTPSGCRDVTLRLYGEHHVSNALAAAAVAHELGMSVDEIADALSEAVTLSRWRMEVTERSDGVTIVNDAYNANPESMRAALRALAAMGGASRAEGGRTWAVLGPMAELGDESLAEHDAVGRLAVRLNVSKLVAVGGREASWLRLGAYNEGSWGEESVHVSDAQAAVDLLRSELRPGDVVLVKASRSAGLERVALALLESTTEGEVSGR</sequence>
<feature type="domain" description="Mur ligase central" evidence="14">
    <location>
        <begin position="109"/>
        <end position="298"/>
    </location>
</feature>
<keyword evidence="2 10" id="KW-0436">Ligase</keyword>
<keyword evidence="3 10" id="KW-0132">Cell division</keyword>
<evidence type="ECO:0000256" key="10">
    <source>
        <dbReference type="HAMAP-Rule" id="MF_02019"/>
    </source>
</evidence>
<evidence type="ECO:0000256" key="3">
    <source>
        <dbReference type="ARBA" id="ARBA00022618"/>
    </source>
</evidence>
<accession>A0A6G9H3U2</accession>
<dbReference type="GO" id="GO:0071555">
    <property type="term" value="P:cell wall organization"/>
    <property type="evidence" value="ECO:0007669"/>
    <property type="project" value="UniProtKB-KW"/>
</dbReference>
<evidence type="ECO:0000259" key="13">
    <source>
        <dbReference type="Pfam" id="PF02875"/>
    </source>
</evidence>
<dbReference type="GO" id="GO:0047480">
    <property type="term" value="F:UDP-N-acetylmuramoyl-tripeptide-D-alanyl-D-alanine ligase activity"/>
    <property type="evidence" value="ECO:0007669"/>
    <property type="project" value="UniProtKB-UniRule"/>
</dbReference>
<dbReference type="Gene3D" id="3.90.190.20">
    <property type="entry name" value="Mur ligase, C-terminal domain"/>
    <property type="match status" value="1"/>
</dbReference>
<evidence type="ECO:0000256" key="8">
    <source>
        <dbReference type="ARBA" id="ARBA00023306"/>
    </source>
</evidence>
<dbReference type="SUPFAM" id="SSF63418">
    <property type="entry name" value="MurE/MurF N-terminal domain"/>
    <property type="match status" value="1"/>
</dbReference>
<dbReference type="InterPro" id="IPR004101">
    <property type="entry name" value="Mur_ligase_C"/>
</dbReference>
<dbReference type="RefSeq" id="WP_167033719.1">
    <property type="nucleotide sequence ID" value="NZ_CP050177.1"/>
</dbReference>
<dbReference type="InterPro" id="IPR051046">
    <property type="entry name" value="MurCDEF_CellWall_CoF430Synth"/>
</dbReference>
<keyword evidence="16" id="KW-1185">Reference proteome</keyword>
<comment type="subcellular location">
    <subcellularLocation>
        <location evidence="10 11">Cytoplasm</location>
    </subcellularLocation>
</comment>
<dbReference type="InterPro" id="IPR035911">
    <property type="entry name" value="MurE/MurF_N"/>
</dbReference>
<dbReference type="SUPFAM" id="SSF53623">
    <property type="entry name" value="MurD-like peptide ligases, catalytic domain"/>
    <property type="match status" value="1"/>
</dbReference>
<dbReference type="InterPro" id="IPR000713">
    <property type="entry name" value="Mur_ligase_N"/>
</dbReference>
<keyword evidence="5 10" id="KW-0067">ATP-binding</keyword>
<keyword evidence="4 10" id="KW-0547">Nucleotide-binding</keyword>
<protein>
    <recommendedName>
        <fullName evidence="10 11">UDP-N-acetylmuramoyl-tripeptide--D-alanyl-D-alanine ligase</fullName>
        <ecNumber evidence="10 11">6.3.2.10</ecNumber>
    </recommendedName>
    <alternativeName>
        <fullName evidence="10">D-alanyl-D-alanine-adding enzyme</fullName>
    </alternativeName>
</protein>
<dbReference type="PANTHER" id="PTHR43024">
    <property type="entry name" value="UDP-N-ACETYLMURAMOYL-TRIPEPTIDE--D-ALANYL-D-ALANINE LIGASE"/>
    <property type="match status" value="1"/>
</dbReference>
<dbReference type="Pfam" id="PF01225">
    <property type="entry name" value="Mur_ligase"/>
    <property type="match status" value="1"/>
</dbReference>
<dbReference type="SUPFAM" id="SSF53244">
    <property type="entry name" value="MurD-like peptide ligases, peptide-binding domain"/>
    <property type="match status" value="1"/>
</dbReference>
<dbReference type="UniPathway" id="UPA00219"/>
<evidence type="ECO:0000256" key="5">
    <source>
        <dbReference type="ARBA" id="ARBA00022840"/>
    </source>
</evidence>
<dbReference type="Pfam" id="PF02875">
    <property type="entry name" value="Mur_ligase_C"/>
    <property type="match status" value="1"/>
</dbReference>
<evidence type="ECO:0000256" key="4">
    <source>
        <dbReference type="ARBA" id="ARBA00022741"/>
    </source>
</evidence>
<dbReference type="AlphaFoldDB" id="A0A6G9H3U2"/>
<dbReference type="HAMAP" id="MF_02019">
    <property type="entry name" value="MurF"/>
    <property type="match status" value="1"/>
</dbReference>
<evidence type="ECO:0000313" key="16">
    <source>
        <dbReference type="Proteomes" id="UP000501179"/>
    </source>
</evidence>
<keyword evidence="1 10" id="KW-0963">Cytoplasm</keyword>
<evidence type="ECO:0000256" key="7">
    <source>
        <dbReference type="ARBA" id="ARBA00022984"/>
    </source>
</evidence>
<evidence type="ECO:0000256" key="6">
    <source>
        <dbReference type="ARBA" id="ARBA00022960"/>
    </source>
</evidence>
<keyword evidence="6 10" id="KW-0133">Cell shape</keyword>
<evidence type="ECO:0000313" key="15">
    <source>
        <dbReference type="EMBL" id="QIQ05208.1"/>
    </source>
</evidence>
<dbReference type="GO" id="GO:0009252">
    <property type="term" value="P:peptidoglycan biosynthetic process"/>
    <property type="evidence" value="ECO:0007669"/>
    <property type="project" value="UniProtKB-UniRule"/>
</dbReference>
<organism evidence="15 16">
    <name type="scientific">Streptomyces liangshanensis</name>
    <dbReference type="NCBI Taxonomy" id="2717324"/>
    <lineage>
        <taxon>Bacteria</taxon>
        <taxon>Bacillati</taxon>
        <taxon>Actinomycetota</taxon>
        <taxon>Actinomycetes</taxon>
        <taxon>Kitasatosporales</taxon>
        <taxon>Streptomycetaceae</taxon>
        <taxon>Streptomyces</taxon>
    </lineage>
</organism>
<dbReference type="Pfam" id="PF08245">
    <property type="entry name" value="Mur_ligase_M"/>
    <property type="match status" value="1"/>
</dbReference>
<dbReference type="GO" id="GO:0051301">
    <property type="term" value="P:cell division"/>
    <property type="evidence" value="ECO:0007669"/>
    <property type="project" value="UniProtKB-KW"/>
</dbReference>
<feature type="domain" description="Mur ligase C-terminal" evidence="13">
    <location>
        <begin position="322"/>
        <end position="454"/>
    </location>
</feature>
<evidence type="ECO:0000256" key="1">
    <source>
        <dbReference type="ARBA" id="ARBA00022490"/>
    </source>
</evidence>